<comment type="caution">
    <text evidence="1">The sequence shown here is derived from an EMBL/GenBank/DDBJ whole genome shotgun (WGS) entry which is preliminary data.</text>
</comment>
<reference evidence="1 2" key="1">
    <citation type="submission" date="2019-05" db="EMBL/GenBank/DDBJ databases">
        <title>Another draft genome of Portunus trituberculatus and its Hox gene families provides insights of decapod evolution.</title>
        <authorList>
            <person name="Jeong J.-H."/>
            <person name="Song I."/>
            <person name="Kim S."/>
            <person name="Choi T."/>
            <person name="Kim D."/>
            <person name="Ryu S."/>
            <person name="Kim W."/>
        </authorList>
    </citation>
    <scope>NUCLEOTIDE SEQUENCE [LARGE SCALE GENOMIC DNA]</scope>
    <source>
        <tissue evidence="1">Muscle</tissue>
    </source>
</reference>
<evidence type="ECO:0000313" key="1">
    <source>
        <dbReference type="EMBL" id="MPC25986.1"/>
    </source>
</evidence>
<proteinExistence type="predicted"/>
<dbReference type="Proteomes" id="UP000324222">
    <property type="component" value="Unassembled WGS sequence"/>
</dbReference>
<gene>
    <name evidence="1" type="ORF">E2C01_019114</name>
</gene>
<organism evidence="1 2">
    <name type="scientific">Portunus trituberculatus</name>
    <name type="common">Swimming crab</name>
    <name type="synonym">Neptunus trituberculatus</name>
    <dbReference type="NCBI Taxonomy" id="210409"/>
    <lineage>
        <taxon>Eukaryota</taxon>
        <taxon>Metazoa</taxon>
        <taxon>Ecdysozoa</taxon>
        <taxon>Arthropoda</taxon>
        <taxon>Crustacea</taxon>
        <taxon>Multicrustacea</taxon>
        <taxon>Malacostraca</taxon>
        <taxon>Eumalacostraca</taxon>
        <taxon>Eucarida</taxon>
        <taxon>Decapoda</taxon>
        <taxon>Pleocyemata</taxon>
        <taxon>Brachyura</taxon>
        <taxon>Eubrachyura</taxon>
        <taxon>Portunoidea</taxon>
        <taxon>Portunidae</taxon>
        <taxon>Portuninae</taxon>
        <taxon>Portunus</taxon>
    </lineage>
</organism>
<name>A0A5B7DYA7_PORTR</name>
<evidence type="ECO:0000313" key="2">
    <source>
        <dbReference type="Proteomes" id="UP000324222"/>
    </source>
</evidence>
<dbReference type="EMBL" id="VSRR010001539">
    <property type="protein sequence ID" value="MPC25986.1"/>
    <property type="molecule type" value="Genomic_DNA"/>
</dbReference>
<dbReference type="AlphaFoldDB" id="A0A5B7DYA7"/>
<sequence>MGYSSQITVSPSSLIYSCFFESTSSPNSTPRPLAILPPHLSNSVLAVLRGLTTSVTPLLSRHVKA</sequence>
<accession>A0A5B7DYA7</accession>
<keyword evidence="2" id="KW-1185">Reference proteome</keyword>
<protein>
    <submittedName>
        <fullName evidence="1">Uncharacterized protein</fullName>
    </submittedName>
</protein>